<organism evidence="1 2">
    <name type="scientific">Geothrix limicola</name>
    <dbReference type="NCBI Taxonomy" id="2927978"/>
    <lineage>
        <taxon>Bacteria</taxon>
        <taxon>Pseudomonadati</taxon>
        <taxon>Acidobacteriota</taxon>
        <taxon>Holophagae</taxon>
        <taxon>Holophagales</taxon>
        <taxon>Holophagaceae</taxon>
        <taxon>Geothrix</taxon>
    </lineage>
</organism>
<keyword evidence="2" id="KW-1185">Reference proteome</keyword>
<gene>
    <name evidence="1" type="ORF">GETHLI_26430</name>
</gene>
<dbReference type="EMBL" id="BSDE01000005">
    <property type="protein sequence ID" value="GLH74141.1"/>
    <property type="molecule type" value="Genomic_DNA"/>
</dbReference>
<dbReference type="Proteomes" id="UP001165069">
    <property type="component" value="Unassembled WGS sequence"/>
</dbReference>
<reference evidence="1 2" key="1">
    <citation type="journal article" date="2023" name="Antonie Van Leeuwenhoek">
        <title>Mesoterricola silvestris gen. nov., sp. nov., Mesoterricola sediminis sp. nov., Geothrix oryzae sp. nov., Geothrix edaphica sp. nov., Geothrix rubra sp. nov., and Geothrix limicola sp. nov., six novel members of Acidobacteriota isolated from soils.</title>
        <authorList>
            <person name="Itoh H."/>
            <person name="Sugisawa Y."/>
            <person name="Mise K."/>
            <person name="Xu Z."/>
            <person name="Kuniyasu M."/>
            <person name="Ushijima N."/>
            <person name="Kawano K."/>
            <person name="Kobayashi E."/>
            <person name="Shiratori Y."/>
            <person name="Masuda Y."/>
            <person name="Senoo K."/>
        </authorList>
    </citation>
    <scope>NUCLEOTIDE SEQUENCE [LARGE SCALE GENOMIC DNA]</scope>
    <source>
        <strain evidence="1 2">Red804</strain>
    </source>
</reference>
<name>A0ABQ5QIJ8_9BACT</name>
<sequence>MPGTLLHVGATVLCSHGGQAQPTVPNPRVTVSGMPTVTLPNPFVVAGCALPPPTAGNGPCVTAQWLTGATRITSGGMPLLLLDSQAICAPTGTPLLITSTQTRATGM</sequence>
<evidence type="ECO:0000313" key="2">
    <source>
        <dbReference type="Proteomes" id="UP001165069"/>
    </source>
</evidence>
<dbReference type="RefSeq" id="WP_285576091.1">
    <property type="nucleotide sequence ID" value="NZ_BSDE01000005.1"/>
</dbReference>
<evidence type="ECO:0008006" key="3">
    <source>
        <dbReference type="Google" id="ProtNLM"/>
    </source>
</evidence>
<proteinExistence type="predicted"/>
<comment type="caution">
    <text evidence="1">The sequence shown here is derived from an EMBL/GenBank/DDBJ whole genome shotgun (WGS) entry which is preliminary data.</text>
</comment>
<accession>A0ABQ5QIJ8</accession>
<evidence type="ECO:0000313" key="1">
    <source>
        <dbReference type="EMBL" id="GLH74141.1"/>
    </source>
</evidence>
<protein>
    <recommendedName>
        <fullName evidence="3">DUF4280 domain-containing protein</fullName>
    </recommendedName>
</protein>